<dbReference type="FunFam" id="3.30.200.20:FF:000043">
    <property type="entry name" value="Wall-associated receptor kinase 2"/>
    <property type="match status" value="1"/>
</dbReference>
<evidence type="ECO:0000256" key="12">
    <source>
        <dbReference type="ARBA" id="ARBA00022989"/>
    </source>
</evidence>
<keyword evidence="14" id="KW-1015">Disulfide bond</keyword>
<dbReference type="PROSITE" id="PS00010">
    <property type="entry name" value="ASX_HYDROXYL"/>
    <property type="match status" value="1"/>
</dbReference>
<evidence type="ECO:0000256" key="18">
    <source>
        <dbReference type="ARBA" id="ARBA00058961"/>
    </source>
</evidence>
<sequence length="751" mass="83667">MGLPFLKTKFILAILLTFVSTSISSSLPDANFQIAKPNCENRCGNVPIPFPFGATEGCFYNRSFLVTCNETFSPPKAYVTNSTIEITNISLEGQLRVLSYIAKDCYYQNGTRSLHNAPSIRLTWGLSISTANKFTVVGCDTNGFVAGWRFNNKFYRTGCNSYCGSKGDLAEGMCSGLGCCQTSIPKDVWIAELTLQSYDQFKNVWDFNNCSYSFLAEESAFNFTPSSLSSLRNVTSLPMVVDWAVGDGTCVEAQNNMSSYACKSLNSKCKEPDNGYGYRCYCDEGFRGNPYLDGGCQDIDECLDPNNKCEKGCKNIPGNYTCTCPEGYDGDGLKNGRGCIRGESLIFKLVAGIALGFIVLLLGACWLYLELKRRKLITMKQKFFLQNGGLMLQEQLIRRDYSPDTMKIFTSAELKKATNNFHDDRIIGQGGFGTVYKGFLSDNRIVAIKKSKEVDPNQIEQFINEVIVLSQINHKNVVRLFGCCLETQVPLLVYEFINNGTLFEHINNETKAHALSWDKRLTIATEAAGVLAYLHSAASPPIIHRDVKSANILLDNNFTAKVSDFGASRLVPEDQTRLSTMVQGTFGYLDPEYMQTNQLTEKSDVYSYGVVLVELLTGKKALSYERPEKERNLASYFLSRLNQGRLYQVLEDNIVSEGNNEQLMAVAMLAKRCLYVRGEDRPSMKEVAMELEGLRLSRKHYSLQTQPNAEVMESLLFRPMNGFAKGEGNTVGTGGYDSMRDHIQLPMGGGR</sequence>
<dbReference type="Gene3D" id="1.10.510.10">
    <property type="entry name" value="Transferase(Phosphotransferase) domain 1"/>
    <property type="match status" value="1"/>
</dbReference>
<keyword evidence="15" id="KW-0325">Glycoprotein</keyword>
<evidence type="ECO:0000256" key="1">
    <source>
        <dbReference type="ARBA" id="ARBA00004479"/>
    </source>
</evidence>
<dbReference type="InterPro" id="IPR045274">
    <property type="entry name" value="WAK-like"/>
</dbReference>
<comment type="caution">
    <text evidence="25">The sequence shown here is derived from an EMBL/GenBank/DDBJ whole genome shotgun (WGS) entry which is preliminary data.</text>
</comment>
<evidence type="ECO:0000256" key="21">
    <source>
        <dbReference type="SAM" id="Phobius"/>
    </source>
</evidence>
<feature type="domain" description="Protein kinase" evidence="23">
    <location>
        <begin position="421"/>
        <end position="703"/>
    </location>
</feature>
<dbReference type="PROSITE" id="PS00107">
    <property type="entry name" value="PROTEIN_KINASE_ATP"/>
    <property type="match status" value="1"/>
</dbReference>
<dbReference type="SUPFAM" id="SSF57196">
    <property type="entry name" value="EGF/Laminin"/>
    <property type="match status" value="1"/>
</dbReference>
<proteinExistence type="predicted"/>
<dbReference type="GO" id="GO:0007166">
    <property type="term" value="P:cell surface receptor signaling pathway"/>
    <property type="evidence" value="ECO:0007669"/>
    <property type="project" value="InterPro"/>
</dbReference>
<dbReference type="SMART" id="SM00220">
    <property type="entry name" value="S_TKc"/>
    <property type="match status" value="1"/>
</dbReference>
<keyword evidence="12 21" id="KW-1133">Transmembrane helix</keyword>
<evidence type="ECO:0000313" key="25">
    <source>
        <dbReference type="EMBL" id="CAA2986232.1"/>
    </source>
</evidence>
<evidence type="ECO:0000256" key="11">
    <source>
        <dbReference type="ARBA" id="ARBA00022840"/>
    </source>
</evidence>
<evidence type="ECO:0000256" key="15">
    <source>
        <dbReference type="ARBA" id="ARBA00023180"/>
    </source>
</evidence>
<feature type="binding site" evidence="20">
    <location>
        <position position="450"/>
    </location>
    <ligand>
        <name>ATP</name>
        <dbReference type="ChEBI" id="CHEBI:30616"/>
    </ligand>
</feature>
<evidence type="ECO:0000256" key="6">
    <source>
        <dbReference type="ARBA" id="ARBA00022692"/>
    </source>
</evidence>
<evidence type="ECO:0000313" key="26">
    <source>
        <dbReference type="Proteomes" id="UP000594638"/>
    </source>
</evidence>
<keyword evidence="3 19" id="KW-0245">EGF-like domain</keyword>
<keyword evidence="7 22" id="KW-0732">Signal</keyword>
<keyword evidence="9 20" id="KW-0547">Nucleotide-binding</keyword>
<evidence type="ECO:0000256" key="17">
    <source>
        <dbReference type="ARBA" id="ARBA00047951"/>
    </source>
</evidence>
<accession>A0A8S0S0W7</accession>
<evidence type="ECO:0000256" key="22">
    <source>
        <dbReference type="SAM" id="SignalP"/>
    </source>
</evidence>
<keyword evidence="8" id="KW-0677">Repeat</keyword>
<gene>
    <name evidence="25" type="ORF">OLEA9_A106281</name>
</gene>
<evidence type="ECO:0000259" key="24">
    <source>
        <dbReference type="PROSITE" id="PS50026"/>
    </source>
</evidence>
<dbReference type="FunFam" id="1.10.510.10:FF:000084">
    <property type="entry name" value="Wall-associated receptor kinase 2"/>
    <property type="match status" value="1"/>
</dbReference>
<dbReference type="Pfam" id="PF07645">
    <property type="entry name" value="EGF_CA"/>
    <property type="match status" value="1"/>
</dbReference>
<evidence type="ECO:0000256" key="5">
    <source>
        <dbReference type="ARBA" id="ARBA00022679"/>
    </source>
</evidence>
<dbReference type="InterPro" id="IPR018097">
    <property type="entry name" value="EGF_Ca-bd_CS"/>
</dbReference>
<dbReference type="GO" id="GO:0005509">
    <property type="term" value="F:calcium ion binding"/>
    <property type="evidence" value="ECO:0007669"/>
    <property type="project" value="InterPro"/>
</dbReference>
<dbReference type="Pfam" id="PF13947">
    <property type="entry name" value="GUB_WAK_bind"/>
    <property type="match status" value="1"/>
</dbReference>
<dbReference type="InterPro" id="IPR000719">
    <property type="entry name" value="Prot_kinase_dom"/>
</dbReference>
<dbReference type="InterPro" id="IPR008271">
    <property type="entry name" value="Ser/Thr_kinase_AS"/>
</dbReference>
<evidence type="ECO:0000256" key="3">
    <source>
        <dbReference type="ARBA" id="ARBA00022536"/>
    </source>
</evidence>
<dbReference type="GO" id="GO:0004674">
    <property type="term" value="F:protein serine/threonine kinase activity"/>
    <property type="evidence" value="ECO:0007669"/>
    <property type="project" value="UniProtKB-KW"/>
</dbReference>
<dbReference type="CDD" id="cd14066">
    <property type="entry name" value="STKc_IRAK"/>
    <property type="match status" value="1"/>
</dbReference>
<comment type="catalytic activity">
    <reaction evidence="16">
        <text>L-seryl-[protein] + ATP = O-phospho-L-seryl-[protein] + ADP + H(+)</text>
        <dbReference type="Rhea" id="RHEA:17989"/>
        <dbReference type="Rhea" id="RHEA-COMP:9863"/>
        <dbReference type="Rhea" id="RHEA-COMP:11604"/>
        <dbReference type="ChEBI" id="CHEBI:15378"/>
        <dbReference type="ChEBI" id="CHEBI:29999"/>
        <dbReference type="ChEBI" id="CHEBI:30616"/>
        <dbReference type="ChEBI" id="CHEBI:83421"/>
        <dbReference type="ChEBI" id="CHEBI:456216"/>
    </reaction>
</comment>
<comment type="subcellular location">
    <subcellularLocation>
        <location evidence="1">Membrane</location>
        <topology evidence="1">Single-pass type I membrane protein</topology>
    </subcellularLocation>
</comment>
<dbReference type="SMART" id="SM00181">
    <property type="entry name" value="EGF"/>
    <property type="match status" value="2"/>
</dbReference>
<evidence type="ECO:0000256" key="8">
    <source>
        <dbReference type="ARBA" id="ARBA00022737"/>
    </source>
</evidence>
<dbReference type="Gramene" id="OE9A106281T1">
    <property type="protein sequence ID" value="OE9A106281C1"/>
    <property type="gene ID" value="OE9A106281"/>
</dbReference>
<dbReference type="InterPro" id="IPR017441">
    <property type="entry name" value="Protein_kinase_ATP_BS"/>
</dbReference>
<dbReference type="GO" id="GO:0030247">
    <property type="term" value="F:polysaccharide binding"/>
    <property type="evidence" value="ECO:0007669"/>
    <property type="project" value="InterPro"/>
</dbReference>
<keyword evidence="13 21" id="KW-0472">Membrane</keyword>
<evidence type="ECO:0000256" key="14">
    <source>
        <dbReference type="ARBA" id="ARBA00023157"/>
    </source>
</evidence>
<keyword evidence="26" id="KW-1185">Reference proteome</keyword>
<dbReference type="InterPro" id="IPR049883">
    <property type="entry name" value="NOTCH1_EGF-like"/>
</dbReference>
<feature type="domain" description="EGF-like" evidence="24">
    <location>
        <begin position="298"/>
        <end position="331"/>
    </location>
</feature>
<keyword evidence="2" id="KW-0723">Serine/threonine-protein kinase</keyword>
<dbReference type="Pfam" id="PF00069">
    <property type="entry name" value="Pkinase"/>
    <property type="match status" value="1"/>
</dbReference>
<dbReference type="InterPro" id="IPR001881">
    <property type="entry name" value="EGF-like_Ca-bd_dom"/>
</dbReference>
<dbReference type="PANTHER" id="PTHR27005:SF468">
    <property type="entry name" value="OS01G0310500 PROTEIN"/>
    <property type="match status" value="1"/>
</dbReference>
<dbReference type="Proteomes" id="UP000594638">
    <property type="component" value="Unassembled WGS sequence"/>
</dbReference>
<dbReference type="InterPro" id="IPR011009">
    <property type="entry name" value="Kinase-like_dom_sf"/>
</dbReference>
<dbReference type="InterPro" id="IPR025287">
    <property type="entry name" value="WAK_GUB"/>
</dbReference>
<evidence type="ECO:0000256" key="7">
    <source>
        <dbReference type="ARBA" id="ARBA00022729"/>
    </source>
</evidence>
<dbReference type="PROSITE" id="PS00108">
    <property type="entry name" value="PROTEIN_KINASE_ST"/>
    <property type="match status" value="1"/>
</dbReference>
<evidence type="ECO:0000256" key="19">
    <source>
        <dbReference type="PROSITE-ProRule" id="PRU00076"/>
    </source>
</evidence>
<evidence type="ECO:0000256" key="9">
    <source>
        <dbReference type="ARBA" id="ARBA00022741"/>
    </source>
</evidence>
<evidence type="ECO:0000256" key="4">
    <source>
        <dbReference type="ARBA" id="ARBA00022553"/>
    </source>
</evidence>
<dbReference type="Gene3D" id="2.10.25.10">
    <property type="entry name" value="Laminin"/>
    <property type="match status" value="1"/>
</dbReference>
<dbReference type="Gene3D" id="3.30.200.20">
    <property type="entry name" value="Phosphorylase Kinase, domain 1"/>
    <property type="match status" value="1"/>
</dbReference>
<feature type="chain" id="PRO_5035724236" evidence="22">
    <location>
        <begin position="25"/>
        <end position="751"/>
    </location>
</feature>
<name>A0A8S0S0W7_OLEEU</name>
<keyword evidence="6 21" id="KW-0812">Transmembrane</keyword>
<dbReference type="PROSITE" id="PS50011">
    <property type="entry name" value="PROTEIN_KINASE_DOM"/>
    <property type="match status" value="1"/>
</dbReference>
<dbReference type="GO" id="GO:0005886">
    <property type="term" value="C:plasma membrane"/>
    <property type="evidence" value="ECO:0007669"/>
    <property type="project" value="TreeGrafter"/>
</dbReference>
<evidence type="ECO:0000256" key="10">
    <source>
        <dbReference type="ARBA" id="ARBA00022777"/>
    </source>
</evidence>
<feature type="signal peptide" evidence="22">
    <location>
        <begin position="1"/>
        <end position="24"/>
    </location>
</feature>
<dbReference type="SUPFAM" id="SSF56112">
    <property type="entry name" value="Protein kinase-like (PK-like)"/>
    <property type="match status" value="1"/>
</dbReference>
<dbReference type="InterPro" id="IPR000742">
    <property type="entry name" value="EGF"/>
</dbReference>
<protein>
    <submittedName>
        <fullName evidence="25">Serine threonine kinase</fullName>
    </submittedName>
</protein>
<dbReference type="FunFam" id="2.10.25.10:FF:000038">
    <property type="entry name" value="Fibrillin 2"/>
    <property type="match status" value="1"/>
</dbReference>
<evidence type="ECO:0000256" key="13">
    <source>
        <dbReference type="ARBA" id="ARBA00023136"/>
    </source>
</evidence>
<comment type="function">
    <text evidence="18">Serine/threonine-protein kinase that may function as a signaling receptor of extracellular matrix component. Binding to pectin may have significance in the control of cell expansion, morphogenesis and development.</text>
</comment>
<keyword evidence="5" id="KW-0808">Transferase</keyword>
<dbReference type="AlphaFoldDB" id="A0A8S0S0W7"/>
<comment type="caution">
    <text evidence="19">Lacks conserved residue(s) required for the propagation of feature annotation.</text>
</comment>
<keyword evidence="4" id="KW-0597">Phosphoprotein</keyword>
<reference evidence="25 26" key="1">
    <citation type="submission" date="2019-12" db="EMBL/GenBank/DDBJ databases">
        <authorList>
            <person name="Alioto T."/>
            <person name="Alioto T."/>
            <person name="Gomez Garrido J."/>
        </authorList>
    </citation>
    <scope>NUCLEOTIDE SEQUENCE [LARGE SCALE GENOMIC DNA]</scope>
</reference>
<feature type="transmembrane region" description="Helical" evidence="21">
    <location>
        <begin position="345"/>
        <end position="369"/>
    </location>
</feature>
<dbReference type="EMBL" id="CACTIH010003847">
    <property type="protein sequence ID" value="CAA2986232.1"/>
    <property type="molecule type" value="Genomic_DNA"/>
</dbReference>
<keyword evidence="11 20" id="KW-0067">ATP-binding</keyword>
<dbReference type="OrthoDB" id="4062651at2759"/>
<dbReference type="PROSITE" id="PS01187">
    <property type="entry name" value="EGF_CA"/>
    <property type="match status" value="1"/>
</dbReference>
<evidence type="ECO:0000259" key="23">
    <source>
        <dbReference type="PROSITE" id="PS50011"/>
    </source>
</evidence>
<dbReference type="CDD" id="cd00054">
    <property type="entry name" value="EGF_CA"/>
    <property type="match status" value="1"/>
</dbReference>
<dbReference type="PANTHER" id="PTHR27005">
    <property type="entry name" value="WALL-ASSOCIATED RECEPTOR KINASE-LIKE 21"/>
    <property type="match status" value="1"/>
</dbReference>
<dbReference type="GO" id="GO:0005524">
    <property type="term" value="F:ATP binding"/>
    <property type="evidence" value="ECO:0007669"/>
    <property type="project" value="UniProtKB-UniRule"/>
</dbReference>
<organism evidence="25 26">
    <name type="scientific">Olea europaea subsp. europaea</name>
    <dbReference type="NCBI Taxonomy" id="158383"/>
    <lineage>
        <taxon>Eukaryota</taxon>
        <taxon>Viridiplantae</taxon>
        <taxon>Streptophyta</taxon>
        <taxon>Embryophyta</taxon>
        <taxon>Tracheophyta</taxon>
        <taxon>Spermatophyta</taxon>
        <taxon>Magnoliopsida</taxon>
        <taxon>eudicotyledons</taxon>
        <taxon>Gunneridae</taxon>
        <taxon>Pentapetalae</taxon>
        <taxon>asterids</taxon>
        <taxon>lamiids</taxon>
        <taxon>Lamiales</taxon>
        <taxon>Oleaceae</taxon>
        <taxon>Oleeae</taxon>
        <taxon>Olea</taxon>
    </lineage>
</organism>
<evidence type="ECO:0000256" key="2">
    <source>
        <dbReference type="ARBA" id="ARBA00022527"/>
    </source>
</evidence>
<dbReference type="SMART" id="SM00179">
    <property type="entry name" value="EGF_CA"/>
    <property type="match status" value="1"/>
</dbReference>
<dbReference type="InterPro" id="IPR000152">
    <property type="entry name" value="EGF-type_Asp/Asn_hydroxyl_site"/>
</dbReference>
<evidence type="ECO:0000256" key="20">
    <source>
        <dbReference type="PROSITE-ProRule" id="PRU10141"/>
    </source>
</evidence>
<comment type="catalytic activity">
    <reaction evidence="17">
        <text>L-threonyl-[protein] + ATP = O-phospho-L-threonyl-[protein] + ADP + H(+)</text>
        <dbReference type="Rhea" id="RHEA:46608"/>
        <dbReference type="Rhea" id="RHEA-COMP:11060"/>
        <dbReference type="Rhea" id="RHEA-COMP:11605"/>
        <dbReference type="ChEBI" id="CHEBI:15378"/>
        <dbReference type="ChEBI" id="CHEBI:30013"/>
        <dbReference type="ChEBI" id="CHEBI:30616"/>
        <dbReference type="ChEBI" id="CHEBI:61977"/>
        <dbReference type="ChEBI" id="CHEBI:456216"/>
    </reaction>
</comment>
<evidence type="ECO:0000256" key="16">
    <source>
        <dbReference type="ARBA" id="ARBA00047558"/>
    </source>
</evidence>
<keyword evidence="10 25" id="KW-0418">Kinase</keyword>
<dbReference type="PROSITE" id="PS50026">
    <property type="entry name" value="EGF_3"/>
    <property type="match status" value="1"/>
</dbReference>